<feature type="compositionally biased region" description="Acidic residues" evidence="1">
    <location>
        <begin position="484"/>
        <end position="496"/>
    </location>
</feature>
<evidence type="ECO:0000313" key="2">
    <source>
        <dbReference type="EMBL" id="EGG02528.1"/>
    </source>
</evidence>
<protein>
    <submittedName>
        <fullName evidence="2">Uncharacterized protein</fullName>
    </submittedName>
</protein>
<proteinExistence type="predicted"/>
<feature type="compositionally biased region" description="Low complexity" evidence="1">
    <location>
        <begin position="142"/>
        <end position="154"/>
    </location>
</feature>
<dbReference type="Proteomes" id="UP000001072">
    <property type="component" value="Unassembled WGS sequence"/>
</dbReference>
<dbReference type="EMBL" id="GL883130">
    <property type="protein sequence ID" value="EGG02528.1"/>
    <property type="molecule type" value="Genomic_DNA"/>
</dbReference>
<dbReference type="GeneID" id="18926043"/>
<evidence type="ECO:0000256" key="1">
    <source>
        <dbReference type="SAM" id="MobiDB-lite"/>
    </source>
</evidence>
<accession>F4RYS2</accession>
<evidence type="ECO:0000313" key="3">
    <source>
        <dbReference type="Proteomes" id="UP000001072"/>
    </source>
</evidence>
<feature type="region of interest" description="Disordered" evidence="1">
    <location>
        <begin position="121"/>
        <end position="188"/>
    </location>
</feature>
<reference evidence="3" key="1">
    <citation type="journal article" date="2011" name="Proc. Natl. Acad. Sci. U.S.A.">
        <title>Obligate biotrophy features unraveled by the genomic analysis of rust fungi.</title>
        <authorList>
            <person name="Duplessis S."/>
            <person name="Cuomo C.A."/>
            <person name="Lin Y.-C."/>
            <person name="Aerts A."/>
            <person name="Tisserant E."/>
            <person name="Veneault-Fourrey C."/>
            <person name="Joly D.L."/>
            <person name="Hacquard S."/>
            <person name="Amselem J."/>
            <person name="Cantarel B.L."/>
            <person name="Chiu R."/>
            <person name="Coutinho P.M."/>
            <person name="Feau N."/>
            <person name="Field M."/>
            <person name="Frey P."/>
            <person name="Gelhaye E."/>
            <person name="Goldberg J."/>
            <person name="Grabherr M.G."/>
            <person name="Kodira C.D."/>
            <person name="Kohler A."/>
            <person name="Kuees U."/>
            <person name="Lindquist E.A."/>
            <person name="Lucas S.M."/>
            <person name="Mago R."/>
            <person name="Mauceli E."/>
            <person name="Morin E."/>
            <person name="Murat C."/>
            <person name="Pangilinan J.L."/>
            <person name="Park R."/>
            <person name="Pearson M."/>
            <person name="Quesneville H."/>
            <person name="Rouhier N."/>
            <person name="Sakthikumar S."/>
            <person name="Salamov A.A."/>
            <person name="Schmutz J."/>
            <person name="Selles B."/>
            <person name="Shapiro H."/>
            <person name="Tanguay P."/>
            <person name="Tuskan G.A."/>
            <person name="Henrissat B."/>
            <person name="Van de Peer Y."/>
            <person name="Rouze P."/>
            <person name="Ellis J.G."/>
            <person name="Dodds P.N."/>
            <person name="Schein J.E."/>
            <person name="Zhong S."/>
            <person name="Hamelin R.C."/>
            <person name="Grigoriev I.V."/>
            <person name="Szabo L.J."/>
            <person name="Martin F."/>
        </authorList>
    </citation>
    <scope>NUCLEOTIDE SEQUENCE [LARGE SCALE GENOMIC DNA]</scope>
    <source>
        <strain evidence="3">98AG31 / pathotype 3-4-7</strain>
    </source>
</reference>
<name>F4RYS2_MELLP</name>
<feature type="compositionally biased region" description="Pro residues" evidence="1">
    <location>
        <begin position="165"/>
        <end position="179"/>
    </location>
</feature>
<dbReference type="HOGENOM" id="CLU_042820_1_0_1"/>
<keyword evidence="3" id="KW-1185">Reference proteome</keyword>
<organism evidence="3">
    <name type="scientific">Melampsora larici-populina (strain 98AG31 / pathotype 3-4-7)</name>
    <name type="common">Poplar leaf rust fungus</name>
    <dbReference type="NCBI Taxonomy" id="747676"/>
    <lineage>
        <taxon>Eukaryota</taxon>
        <taxon>Fungi</taxon>
        <taxon>Dikarya</taxon>
        <taxon>Basidiomycota</taxon>
        <taxon>Pucciniomycotina</taxon>
        <taxon>Pucciniomycetes</taxon>
        <taxon>Pucciniales</taxon>
        <taxon>Melampsoraceae</taxon>
        <taxon>Melampsora</taxon>
    </lineage>
</organism>
<dbReference type="VEuPathDB" id="FungiDB:MELLADRAFT_117557"/>
<feature type="region of interest" description="Disordered" evidence="1">
    <location>
        <begin position="473"/>
        <end position="496"/>
    </location>
</feature>
<dbReference type="OrthoDB" id="10678485at2759"/>
<dbReference type="RefSeq" id="XP_007414217.1">
    <property type="nucleotide sequence ID" value="XM_007414155.1"/>
</dbReference>
<gene>
    <name evidence="2" type="ORF">MELLADRAFT_117557</name>
</gene>
<dbReference type="AlphaFoldDB" id="F4RYS2"/>
<dbReference type="InParanoid" id="F4RYS2"/>
<sequence>MCHYSISPGRNVSPLTFLEHECCRRTDCSSLAFTISTGCRFDLSSPCNRPNFQDTESDARNSLWFSSYNQTDWSFFHPSQLFPRIKSNHFNQCFDIDPLLLISTGSLSLMSDWDDLFGGDDMNVDDEAMGGQPPRENALQPSSSAMSLSGSSDSPQPAPATLFRPPQPRNTPASAPPRQPATRTSVNKFSDLLKLTKENQVLLQKMCEHTMPGEEYVGTLSYLVFLGQESKGSIGGRWVPGKVIRDAFKDQVAQFISRPELQAFSKSVAEDHTTMVQSLEVLTFNFLKGLKPDYIDEHGPGDYVAGEACIPTTAMYLFIKEILKNQRSKVRSALLNNILGVAEGSALKVPAAKSMVFLVTRLLLPEVRALPDEEMLGALGRPRVKRVIFMRYVTAFNYLNHTENKKRCQCTLMDEALAELRTRPARDSSVYFNEIARYDRETFTGKRTWAAIKASGPLRVPFVEQVLAAATTANGSGGSGIQGPEEEELDEEPSEL</sequence>
<dbReference type="KEGG" id="mlr:MELLADRAFT_117557"/>